<dbReference type="Gene3D" id="3.40.1660.10">
    <property type="entry name" value="EreA-like (biosynthetic domain)"/>
    <property type="match status" value="1"/>
</dbReference>
<protein>
    <submittedName>
        <fullName evidence="2">Erythromycin esterase family protein</fullName>
    </submittedName>
</protein>
<keyword evidence="3" id="KW-1185">Reference proteome</keyword>
<dbReference type="Gene3D" id="1.20.1440.30">
    <property type="entry name" value="Biosynthetic Protein domain"/>
    <property type="match status" value="1"/>
</dbReference>
<dbReference type="RefSeq" id="WP_380035794.1">
    <property type="nucleotide sequence ID" value="NZ_JBHSEH010000004.1"/>
</dbReference>
<feature type="compositionally biased region" description="Acidic residues" evidence="1">
    <location>
        <begin position="422"/>
        <end position="432"/>
    </location>
</feature>
<name>A0ABV8XJW5_9DEIO</name>
<feature type="region of interest" description="Disordered" evidence="1">
    <location>
        <begin position="422"/>
        <end position="444"/>
    </location>
</feature>
<dbReference type="InterPro" id="IPR052036">
    <property type="entry name" value="Hydrolase/PRTase-associated"/>
</dbReference>
<dbReference type="SUPFAM" id="SSF159501">
    <property type="entry name" value="EreA/ChaN-like"/>
    <property type="match status" value="1"/>
</dbReference>
<sequence>MTDPHTLDLLRRERRPLTGRDEDDALLDAIGDARFVLIGEASHGTEEFYRERARITRLLIEHRGFTAVAAEADWPDAARVHRFVRGEGEDQTAEDALGDFVRFPRWMWRNRAVADFVTWLRAHNAGEVARPVGFYGLDLYSMHRSMNAVVAYLQEVDPEAARRAKERYGCFEMFGQNPQAYGYATEHGAWEPCEQAATQQLVELQRREAELSRGTSDDEHFFAEQNARLARNAEQYYRAMFRGREDSWNVRDTHMVETLAALIERAEAQGQEAKVVVWAHNSHLGDARASAMGRQRGEVNLGQLTRERWPGSTLIIGQSTYSGTVRAADDWDEPAQVMTVRPGMPGSLEALLHEVGDRYWLDLRTGAAAQALAAEQLQRFIGVIYRPATERWSHYVETEPAGQYDLLLHLDQTQALEALEDQQDEATADDLTAEGLPDTFPTGE</sequence>
<dbReference type="CDD" id="cd14728">
    <property type="entry name" value="Ere-like"/>
    <property type="match status" value="1"/>
</dbReference>
<dbReference type="Pfam" id="PF05139">
    <property type="entry name" value="Erythro_esteras"/>
    <property type="match status" value="1"/>
</dbReference>
<dbReference type="InterPro" id="IPR007815">
    <property type="entry name" value="Emycin_Estase"/>
</dbReference>
<accession>A0ABV8XJW5</accession>
<organism evidence="2 3">
    <name type="scientific">Deinococcus navajonensis</name>
    <dbReference type="NCBI Taxonomy" id="309884"/>
    <lineage>
        <taxon>Bacteria</taxon>
        <taxon>Thermotogati</taxon>
        <taxon>Deinococcota</taxon>
        <taxon>Deinococci</taxon>
        <taxon>Deinococcales</taxon>
        <taxon>Deinococcaceae</taxon>
        <taxon>Deinococcus</taxon>
    </lineage>
</organism>
<dbReference type="Proteomes" id="UP001595998">
    <property type="component" value="Unassembled WGS sequence"/>
</dbReference>
<evidence type="ECO:0000256" key="1">
    <source>
        <dbReference type="SAM" id="MobiDB-lite"/>
    </source>
</evidence>
<dbReference type="PANTHER" id="PTHR31299:SF0">
    <property type="entry name" value="ESTERASE, PUTATIVE (AFU_ORTHOLOGUE AFUA_1G05850)-RELATED"/>
    <property type="match status" value="1"/>
</dbReference>
<comment type="caution">
    <text evidence="2">The sequence shown here is derived from an EMBL/GenBank/DDBJ whole genome shotgun (WGS) entry which is preliminary data.</text>
</comment>
<evidence type="ECO:0000313" key="3">
    <source>
        <dbReference type="Proteomes" id="UP001595998"/>
    </source>
</evidence>
<reference evidence="3" key="1">
    <citation type="journal article" date="2019" name="Int. J. Syst. Evol. Microbiol.">
        <title>The Global Catalogue of Microorganisms (GCM) 10K type strain sequencing project: providing services to taxonomists for standard genome sequencing and annotation.</title>
        <authorList>
            <consortium name="The Broad Institute Genomics Platform"/>
            <consortium name="The Broad Institute Genome Sequencing Center for Infectious Disease"/>
            <person name="Wu L."/>
            <person name="Ma J."/>
        </authorList>
    </citation>
    <scope>NUCLEOTIDE SEQUENCE [LARGE SCALE GENOMIC DNA]</scope>
    <source>
        <strain evidence="3">CCUG 56029</strain>
    </source>
</reference>
<evidence type="ECO:0000313" key="2">
    <source>
        <dbReference type="EMBL" id="MFC4424967.1"/>
    </source>
</evidence>
<gene>
    <name evidence="2" type="ORF">ACFOZ9_02010</name>
</gene>
<proteinExistence type="predicted"/>
<dbReference type="EMBL" id="JBHSEH010000004">
    <property type="protein sequence ID" value="MFC4424967.1"/>
    <property type="molecule type" value="Genomic_DNA"/>
</dbReference>
<dbReference type="InterPro" id="IPR014622">
    <property type="entry name" value="UCP036794_erythomycin"/>
</dbReference>
<dbReference type="PIRSF" id="PIRSF036794">
    <property type="entry name" value="UCP_erythr_ester"/>
    <property type="match status" value="1"/>
</dbReference>
<dbReference type="Gene3D" id="3.30.1870.10">
    <property type="entry name" value="EreA-like, domain 2"/>
    <property type="match status" value="1"/>
</dbReference>
<dbReference type="PANTHER" id="PTHR31299">
    <property type="entry name" value="ESTERASE, PUTATIVE (AFU_ORTHOLOGUE AFUA_1G05850)-RELATED"/>
    <property type="match status" value="1"/>
</dbReference>